<dbReference type="RefSeq" id="WP_344380885.1">
    <property type="nucleotide sequence ID" value="NZ_BAAASQ010000057.1"/>
</dbReference>
<organism evidence="2 3">
    <name type="scientific">Streptomyces mauvecolor</name>
    <dbReference type="NCBI Taxonomy" id="58345"/>
    <lineage>
        <taxon>Bacteria</taxon>
        <taxon>Bacillati</taxon>
        <taxon>Actinomycetota</taxon>
        <taxon>Actinomycetes</taxon>
        <taxon>Kitasatosporales</taxon>
        <taxon>Streptomycetaceae</taxon>
        <taxon>Streptomyces</taxon>
    </lineage>
</organism>
<name>A0ABV9URA6_9ACTN</name>
<dbReference type="Pfam" id="PF00550">
    <property type="entry name" value="PP-binding"/>
    <property type="match status" value="1"/>
</dbReference>
<evidence type="ECO:0000313" key="2">
    <source>
        <dbReference type="EMBL" id="MFC4959696.1"/>
    </source>
</evidence>
<gene>
    <name evidence="2" type="ORF">ACFPFX_25730</name>
</gene>
<feature type="domain" description="Carrier" evidence="1">
    <location>
        <begin position="29"/>
        <end position="78"/>
    </location>
</feature>
<sequence length="86" mass="9740">MTEQIAQETTAQGIGVIEQWILAKHENRTDIAPDEDLIENRLVDSLSFVEFVFLIAETSGQEIDMDNLDLADVRTLAAIEKRFLPH</sequence>
<keyword evidence="3" id="KW-1185">Reference proteome</keyword>
<dbReference type="InterPro" id="IPR009081">
    <property type="entry name" value="PP-bd_ACP"/>
</dbReference>
<comment type="caution">
    <text evidence="2">The sequence shown here is derived from an EMBL/GenBank/DDBJ whole genome shotgun (WGS) entry which is preliminary data.</text>
</comment>
<protein>
    <submittedName>
        <fullName evidence="2">Phosphopantetheine-binding protein</fullName>
    </submittedName>
</protein>
<dbReference type="SUPFAM" id="SSF47336">
    <property type="entry name" value="ACP-like"/>
    <property type="match status" value="1"/>
</dbReference>
<evidence type="ECO:0000313" key="3">
    <source>
        <dbReference type="Proteomes" id="UP001595834"/>
    </source>
</evidence>
<dbReference type="Gene3D" id="1.10.1200.10">
    <property type="entry name" value="ACP-like"/>
    <property type="match status" value="1"/>
</dbReference>
<dbReference type="EMBL" id="JBHSIZ010000033">
    <property type="protein sequence ID" value="MFC4959696.1"/>
    <property type="molecule type" value="Genomic_DNA"/>
</dbReference>
<reference evidence="3" key="1">
    <citation type="journal article" date="2019" name="Int. J. Syst. Evol. Microbiol.">
        <title>The Global Catalogue of Microorganisms (GCM) 10K type strain sequencing project: providing services to taxonomists for standard genome sequencing and annotation.</title>
        <authorList>
            <consortium name="The Broad Institute Genomics Platform"/>
            <consortium name="The Broad Institute Genome Sequencing Center for Infectious Disease"/>
            <person name="Wu L."/>
            <person name="Ma J."/>
        </authorList>
    </citation>
    <scope>NUCLEOTIDE SEQUENCE [LARGE SCALE GENOMIC DNA]</scope>
    <source>
        <strain evidence="3">CCM 7224</strain>
    </source>
</reference>
<dbReference type="InterPro" id="IPR036736">
    <property type="entry name" value="ACP-like_sf"/>
</dbReference>
<proteinExistence type="predicted"/>
<dbReference type="Proteomes" id="UP001595834">
    <property type="component" value="Unassembled WGS sequence"/>
</dbReference>
<accession>A0ABV9URA6</accession>
<evidence type="ECO:0000259" key="1">
    <source>
        <dbReference type="Pfam" id="PF00550"/>
    </source>
</evidence>